<gene>
    <name evidence="2" type="ORF">Tci_024186</name>
</gene>
<feature type="compositionally biased region" description="Pro residues" evidence="1">
    <location>
        <begin position="88"/>
        <end position="97"/>
    </location>
</feature>
<dbReference type="AlphaFoldDB" id="A0A6L2KRX1"/>
<feature type="region of interest" description="Disordered" evidence="1">
    <location>
        <begin position="1"/>
        <end position="60"/>
    </location>
</feature>
<protein>
    <submittedName>
        <fullName evidence="2">Uncharacterized protein</fullName>
    </submittedName>
</protein>
<name>A0A6L2KRX1_TANCI</name>
<feature type="compositionally biased region" description="Low complexity" evidence="1">
    <location>
        <begin position="121"/>
        <end position="134"/>
    </location>
</feature>
<feature type="region of interest" description="Disordered" evidence="1">
    <location>
        <begin position="84"/>
        <end position="137"/>
    </location>
</feature>
<reference evidence="2" key="1">
    <citation type="journal article" date="2019" name="Sci. Rep.">
        <title>Draft genome of Tanacetum cinerariifolium, the natural source of mosquito coil.</title>
        <authorList>
            <person name="Yamashiro T."/>
            <person name="Shiraishi A."/>
            <person name="Satake H."/>
            <person name="Nakayama K."/>
        </authorList>
    </citation>
    <scope>NUCLEOTIDE SEQUENCE</scope>
</reference>
<organism evidence="2">
    <name type="scientific">Tanacetum cinerariifolium</name>
    <name type="common">Dalmatian daisy</name>
    <name type="synonym">Chrysanthemum cinerariifolium</name>
    <dbReference type="NCBI Taxonomy" id="118510"/>
    <lineage>
        <taxon>Eukaryota</taxon>
        <taxon>Viridiplantae</taxon>
        <taxon>Streptophyta</taxon>
        <taxon>Embryophyta</taxon>
        <taxon>Tracheophyta</taxon>
        <taxon>Spermatophyta</taxon>
        <taxon>Magnoliopsida</taxon>
        <taxon>eudicotyledons</taxon>
        <taxon>Gunneridae</taxon>
        <taxon>Pentapetalae</taxon>
        <taxon>asterids</taxon>
        <taxon>campanulids</taxon>
        <taxon>Asterales</taxon>
        <taxon>Asteraceae</taxon>
        <taxon>Asteroideae</taxon>
        <taxon>Anthemideae</taxon>
        <taxon>Anthemidinae</taxon>
        <taxon>Tanacetum</taxon>
    </lineage>
</organism>
<accession>A0A6L2KRX1</accession>
<evidence type="ECO:0000256" key="1">
    <source>
        <dbReference type="SAM" id="MobiDB-lite"/>
    </source>
</evidence>
<feature type="compositionally biased region" description="Polar residues" evidence="1">
    <location>
        <begin position="36"/>
        <end position="60"/>
    </location>
</feature>
<evidence type="ECO:0000313" key="2">
    <source>
        <dbReference type="EMBL" id="GEU52208.1"/>
    </source>
</evidence>
<sequence>SEIESDDVVPKINTGDQDEGQAGPNPRIQDEGQAGPNPSVQDEGQARSNPSDAIESLPQSNEEFTITSYLNVQEHFTLPSKDLVILKEPPPPPPPPAGAFGALGTSRASGSSQFPLPPPYSSTSTSGSAQQQGTYETPAENSLLAKTGDMTIFLNWYCQQVNKIVLTLADLEGMAYEVVKAFYPDVTHLQFQMDECDKMLTYQVDWTNPEG</sequence>
<dbReference type="EMBL" id="BKCJ010002982">
    <property type="protein sequence ID" value="GEU52208.1"/>
    <property type="molecule type" value="Genomic_DNA"/>
</dbReference>
<comment type="caution">
    <text evidence="2">The sequence shown here is derived from an EMBL/GenBank/DDBJ whole genome shotgun (WGS) entry which is preliminary data.</text>
</comment>
<proteinExistence type="predicted"/>
<feature type="non-terminal residue" evidence="2">
    <location>
        <position position="1"/>
    </location>
</feature>